<dbReference type="EMBL" id="GBRH01225674">
    <property type="protein sequence ID" value="JAD72221.1"/>
    <property type="molecule type" value="Transcribed_RNA"/>
</dbReference>
<dbReference type="AlphaFoldDB" id="A0A0A9C9G9"/>
<proteinExistence type="predicted"/>
<name>A0A0A9C9G9_ARUDO</name>
<reference evidence="1" key="2">
    <citation type="journal article" date="2015" name="Data Brief">
        <title>Shoot transcriptome of the giant reed, Arundo donax.</title>
        <authorList>
            <person name="Barrero R.A."/>
            <person name="Guerrero F.D."/>
            <person name="Moolhuijzen P."/>
            <person name="Goolsby J.A."/>
            <person name="Tidwell J."/>
            <person name="Bellgard S.E."/>
            <person name="Bellgard M.I."/>
        </authorList>
    </citation>
    <scope>NUCLEOTIDE SEQUENCE</scope>
    <source>
        <tissue evidence="1">Shoot tissue taken approximately 20 cm above the soil surface</tissue>
    </source>
</reference>
<evidence type="ECO:0000313" key="1">
    <source>
        <dbReference type="EMBL" id="JAD72221.1"/>
    </source>
</evidence>
<sequence>MFAQSGRHKNFAQDFIGCMYYIIGRQSAFRYIPGY</sequence>
<protein>
    <submittedName>
        <fullName evidence="1">Uncharacterized protein</fullName>
    </submittedName>
</protein>
<organism evidence="1">
    <name type="scientific">Arundo donax</name>
    <name type="common">Giant reed</name>
    <name type="synonym">Donax arundinaceus</name>
    <dbReference type="NCBI Taxonomy" id="35708"/>
    <lineage>
        <taxon>Eukaryota</taxon>
        <taxon>Viridiplantae</taxon>
        <taxon>Streptophyta</taxon>
        <taxon>Embryophyta</taxon>
        <taxon>Tracheophyta</taxon>
        <taxon>Spermatophyta</taxon>
        <taxon>Magnoliopsida</taxon>
        <taxon>Liliopsida</taxon>
        <taxon>Poales</taxon>
        <taxon>Poaceae</taxon>
        <taxon>PACMAD clade</taxon>
        <taxon>Arundinoideae</taxon>
        <taxon>Arundineae</taxon>
        <taxon>Arundo</taxon>
    </lineage>
</organism>
<accession>A0A0A9C9G9</accession>
<reference evidence="1" key="1">
    <citation type="submission" date="2014-09" db="EMBL/GenBank/DDBJ databases">
        <authorList>
            <person name="Magalhaes I.L.F."/>
            <person name="Oliveira U."/>
            <person name="Santos F.R."/>
            <person name="Vidigal T.H.D.A."/>
            <person name="Brescovit A.D."/>
            <person name="Santos A.J."/>
        </authorList>
    </citation>
    <scope>NUCLEOTIDE SEQUENCE</scope>
    <source>
        <tissue evidence="1">Shoot tissue taken approximately 20 cm above the soil surface</tissue>
    </source>
</reference>